<dbReference type="AlphaFoldDB" id="A0A9X9WWT6"/>
<reference evidence="6" key="2">
    <citation type="journal article" date="2021" name="Syst. Appl. Microbiol.">
        <title>Roseomonas hellenica sp. nov., isolated from roots of wild-growing Alkanna tinctoria.</title>
        <authorList>
            <person name="Rat A."/>
            <person name="Naranjo H.D."/>
            <person name="Lebbe L."/>
            <person name="Cnockaert M."/>
            <person name="Krigas N."/>
            <person name="Grigoriadou K."/>
            <person name="Maloupa E."/>
            <person name="Willems A."/>
        </authorList>
    </citation>
    <scope>NUCLEOTIDE SEQUENCE</scope>
    <source>
        <strain evidence="6">LMG 31231</strain>
    </source>
</reference>
<keyword evidence="3" id="KW-0238">DNA-binding</keyword>
<gene>
    <name evidence="6" type="ORF">GXW76_10570</name>
</gene>
<evidence type="ECO:0000256" key="4">
    <source>
        <dbReference type="ARBA" id="ARBA00023163"/>
    </source>
</evidence>
<keyword evidence="2" id="KW-0805">Transcription regulation</keyword>
<dbReference type="InterPro" id="IPR000847">
    <property type="entry name" value="LysR_HTH_N"/>
</dbReference>
<dbReference type="PANTHER" id="PTHR30537">
    <property type="entry name" value="HTH-TYPE TRANSCRIPTIONAL REGULATOR"/>
    <property type="match status" value="1"/>
</dbReference>
<dbReference type="GO" id="GO:0043565">
    <property type="term" value="F:sequence-specific DNA binding"/>
    <property type="evidence" value="ECO:0007669"/>
    <property type="project" value="TreeGrafter"/>
</dbReference>
<name>A0A9X9WWT6_9PROT</name>
<evidence type="ECO:0000313" key="6">
    <source>
        <dbReference type="EMBL" id="MBR0671615.1"/>
    </source>
</evidence>
<dbReference type="Gene3D" id="1.10.10.10">
    <property type="entry name" value="Winged helix-like DNA-binding domain superfamily/Winged helix DNA-binding domain"/>
    <property type="match status" value="1"/>
</dbReference>
<dbReference type="InterPro" id="IPR005119">
    <property type="entry name" value="LysR_subst-bd"/>
</dbReference>
<evidence type="ECO:0000256" key="3">
    <source>
        <dbReference type="ARBA" id="ARBA00023125"/>
    </source>
</evidence>
<dbReference type="InterPro" id="IPR036388">
    <property type="entry name" value="WH-like_DNA-bd_sf"/>
</dbReference>
<dbReference type="Pfam" id="PF00126">
    <property type="entry name" value="HTH_1"/>
    <property type="match status" value="1"/>
</dbReference>
<comment type="caution">
    <text evidence="6">The sequence shown here is derived from an EMBL/GenBank/DDBJ whole genome shotgun (WGS) entry which is preliminary data.</text>
</comment>
<dbReference type="GO" id="GO:0006351">
    <property type="term" value="P:DNA-templated transcription"/>
    <property type="evidence" value="ECO:0007669"/>
    <property type="project" value="TreeGrafter"/>
</dbReference>
<dbReference type="SUPFAM" id="SSF46785">
    <property type="entry name" value="Winged helix' DNA-binding domain"/>
    <property type="match status" value="1"/>
</dbReference>
<organism evidence="6 7">
    <name type="scientific">Neoroseomonas soli</name>
    <dbReference type="NCBI Taxonomy" id="1081025"/>
    <lineage>
        <taxon>Bacteria</taxon>
        <taxon>Pseudomonadati</taxon>
        <taxon>Pseudomonadota</taxon>
        <taxon>Alphaproteobacteria</taxon>
        <taxon>Acetobacterales</taxon>
        <taxon>Acetobacteraceae</taxon>
        <taxon>Neoroseomonas</taxon>
    </lineage>
</organism>
<keyword evidence="4" id="KW-0804">Transcription</keyword>
<dbReference type="InterPro" id="IPR036390">
    <property type="entry name" value="WH_DNA-bd_sf"/>
</dbReference>
<dbReference type="Gene3D" id="3.40.190.290">
    <property type="match status" value="1"/>
</dbReference>
<dbReference type="FunFam" id="1.10.10.10:FF:000001">
    <property type="entry name" value="LysR family transcriptional regulator"/>
    <property type="match status" value="1"/>
</dbReference>
<dbReference type="SUPFAM" id="SSF53850">
    <property type="entry name" value="Periplasmic binding protein-like II"/>
    <property type="match status" value="1"/>
</dbReference>
<dbReference type="Proteomes" id="UP001138751">
    <property type="component" value="Unassembled WGS sequence"/>
</dbReference>
<evidence type="ECO:0000259" key="5">
    <source>
        <dbReference type="PROSITE" id="PS50931"/>
    </source>
</evidence>
<keyword evidence="7" id="KW-1185">Reference proteome</keyword>
<evidence type="ECO:0000256" key="1">
    <source>
        <dbReference type="ARBA" id="ARBA00009437"/>
    </source>
</evidence>
<dbReference type="InterPro" id="IPR058163">
    <property type="entry name" value="LysR-type_TF_proteobact-type"/>
</dbReference>
<dbReference type="GO" id="GO:0003700">
    <property type="term" value="F:DNA-binding transcription factor activity"/>
    <property type="evidence" value="ECO:0007669"/>
    <property type="project" value="InterPro"/>
</dbReference>
<dbReference type="CDD" id="cd08422">
    <property type="entry name" value="PBP2_CrgA_like"/>
    <property type="match status" value="1"/>
</dbReference>
<dbReference type="PANTHER" id="PTHR30537:SF5">
    <property type="entry name" value="HTH-TYPE TRANSCRIPTIONAL ACTIVATOR TTDR-RELATED"/>
    <property type="match status" value="1"/>
</dbReference>
<reference evidence="6" key="1">
    <citation type="submission" date="2020-01" db="EMBL/GenBank/DDBJ databases">
        <authorList>
            <person name="Rat A."/>
        </authorList>
    </citation>
    <scope>NUCLEOTIDE SEQUENCE</scope>
    <source>
        <strain evidence="6">LMG 31231</strain>
    </source>
</reference>
<accession>A0A9X9WWT6</accession>
<dbReference type="FunFam" id="3.40.190.290:FF:000001">
    <property type="entry name" value="Transcriptional regulator, LysR family"/>
    <property type="match status" value="1"/>
</dbReference>
<dbReference type="RefSeq" id="WP_211861985.1">
    <property type="nucleotide sequence ID" value="NZ_JAAEDM010000022.1"/>
</dbReference>
<sequence length="313" mass="33783">MDRLAAMEAFVKVVERGGFTAASDDLRLSRAMVSKHIQDLEAHLGARLLNRTTRRVSLTEVGRLYYDRSVQLLADLAEAEGVVGALQTTPRGRLRVNAPVSFGALHLAPAIVDFMKAQPDVTVELTLNDRVVDLVEEGYDLAVRIARLADSSLIARRLAPSRTVVCASPAYLEQRGWPGQPADLVHHDCLLYSYDVGGDEWHLDGPDGTVAIRVRGRLQANNGDALRAAALRGAGLVAMPSFIVGADLAAGRLVPVLPGYRAPELVIHAVYAPGRHLSAKVRSFIDFLVPRFGEWPEWDAWMSSGGGAGAPAP</sequence>
<protein>
    <submittedName>
        <fullName evidence="6">LysR family transcriptional regulator</fullName>
    </submittedName>
</protein>
<comment type="similarity">
    <text evidence="1">Belongs to the LysR transcriptional regulatory family.</text>
</comment>
<dbReference type="Pfam" id="PF03466">
    <property type="entry name" value="LysR_substrate"/>
    <property type="match status" value="1"/>
</dbReference>
<proteinExistence type="inferred from homology"/>
<feature type="domain" description="HTH lysR-type" evidence="5">
    <location>
        <begin position="1"/>
        <end position="59"/>
    </location>
</feature>
<evidence type="ECO:0000313" key="7">
    <source>
        <dbReference type="Proteomes" id="UP001138751"/>
    </source>
</evidence>
<dbReference type="EMBL" id="JAAEDM010000022">
    <property type="protein sequence ID" value="MBR0671615.1"/>
    <property type="molecule type" value="Genomic_DNA"/>
</dbReference>
<dbReference type="PROSITE" id="PS50931">
    <property type="entry name" value="HTH_LYSR"/>
    <property type="match status" value="1"/>
</dbReference>
<evidence type="ECO:0000256" key="2">
    <source>
        <dbReference type="ARBA" id="ARBA00023015"/>
    </source>
</evidence>